<comment type="caution">
    <text evidence="3">The sequence shown here is derived from an EMBL/GenBank/DDBJ whole genome shotgun (WGS) entry which is preliminary data.</text>
</comment>
<name>A0A7X4KLE7_9BURK</name>
<dbReference type="PROSITE" id="PS52050">
    <property type="entry name" value="WYL"/>
    <property type="match status" value="1"/>
</dbReference>
<feature type="domain" description="Helix-turn-helix type 11" evidence="1">
    <location>
        <begin position="7"/>
        <end position="49"/>
    </location>
</feature>
<dbReference type="InterPro" id="IPR036390">
    <property type="entry name" value="WH_DNA-bd_sf"/>
</dbReference>
<evidence type="ECO:0000259" key="2">
    <source>
        <dbReference type="Pfam" id="PF13280"/>
    </source>
</evidence>
<dbReference type="PANTHER" id="PTHR34580:SF3">
    <property type="entry name" value="PROTEIN PAFB"/>
    <property type="match status" value="1"/>
</dbReference>
<dbReference type="Proteomes" id="UP000450676">
    <property type="component" value="Unassembled WGS sequence"/>
</dbReference>
<protein>
    <submittedName>
        <fullName evidence="3">HTH domain-containing protein</fullName>
    </submittedName>
</protein>
<feature type="domain" description="WYL" evidence="2">
    <location>
        <begin position="129"/>
        <end position="192"/>
    </location>
</feature>
<dbReference type="Pfam" id="PF13280">
    <property type="entry name" value="WYL"/>
    <property type="match status" value="1"/>
</dbReference>
<dbReference type="PANTHER" id="PTHR34580">
    <property type="match status" value="1"/>
</dbReference>
<keyword evidence="4" id="KW-1185">Reference proteome</keyword>
<dbReference type="Gene3D" id="1.10.10.10">
    <property type="entry name" value="Winged helix-like DNA-binding domain superfamily/Winged helix DNA-binding domain"/>
    <property type="match status" value="1"/>
</dbReference>
<evidence type="ECO:0000259" key="1">
    <source>
        <dbReference type="Pfam" id="PF08279"/>
    </source>
</evidence>
<sequence>MDAMRGSRRPVTAAALAEQLGVSERTIYRDMQTLAELGAPLEGEAGVGYLLRAGFFLPPLMFGADELEALVLGARWVKRQGDAELAKAAASALAKIATATPKDLRDDMAETSLWVPIGFNDHDDPHIPPARRAIRRQHKLRICYSDEQGRASERVVWPFALAYFEGKRLLAAFCEMRGALRHFRMDRIRSAETIAERYPTARHALLKTWRAENGISEES</sequence>
<dbReference type="InterPro" id="IPR026881">
    <property type="entry name" value="WYL_dom"/>
</dbReference>
<dbReference type="InterPro" id="IPR051534">
    <property type="entry name" value="CBASS_pafABC_assoc_protein"/>
</dbReference>
<dbReference type="InterPro" id="IPR036388">
    <property type="entry name" value="WH-like_DNA-bd_sf"/>
</dbReference>
<dbReference type="InterPro" id="IPR013196">
    <property type="entry name" value="HTH_11"/>
</dbReference>
<dbReference type="AlphaFoldDB" id="A0A7X4KLE7"/>
<proteinExistence type="predicted"/>
<evidence type="ECO:0000313" key="3">
    <source>
        <dbReference type="EMBL" id="MYN06700.1"/>
    </source>
</evidence>
<accession>A0A7X4KLE7</accession>
<gene>
    <name evidence="3" type="ORF">GTP77_05045</name>
</gene>
<dbReference type="Pfam" id="PF08279">
    <property type="entry name" value="HTH_11"/>
    <property type="match status" value="1"/>
</dbReference>
<dbReference type="SUPFAM" id="SSF46785">
    <property type="entry name" value="Winged helix' DNA-binding domain"/>
    <property type="match status" value="1"/>
</dbReference>
<dbReference type="EMBL" id="WWCU01000003">
    <property type="protein sequence ID" value="MYN06700.1"/>
    <property type="molecule type" value="Genomic_DNA"/>
</dbReference>
<evidence type="ECO:0000313" key="4">
    <source>
        <dbReference type="Proteomes" id="UP000450676"/>
    </source>
</evidence>
<reference evidence="3 4" key="1">
    <citation type="submission" date="2019-12" db="EMBL/GenBank/DDBJ databases">
        <title>Novel species isolated from a subtropical stream in China.</title>
        <authorList>
            <person name="Lu H."/>
        </authorList>
    </citation>
    <scope>NUCLEOTIDE SEQUENCE [LARGE SCALE GENOMIC DNA]</scope>
    <source>
        <strain evidence="3 4">FT127W</strain>
    </source>
</reference>
<organism evidence="3 4">
    <name type="scientific">Pseudoduganella aquatica</name>
    <dbReference type="NCBI Taxonomy" id="2660641"/>
    <lineage>
        <taxon>Bacteria</taxon>
        <taxon>Pseudomonadati</taxon>
        <taxon>Pseudomonadota</taxon>
        <taxon>Betaproteobacteria</taxon>
        <taxon>Burkholderiales</taxon>
        <taxon>Oxalobacteraceae</taxon>
        <taxon>Telluria group</taxon>
        <taxon>Pseudoduganella</taxon>
    </lineage>
</organism>